<dbReference type="GO" id="GO:0015031">
    <property type="term" value="P:protein transport"/>
    <property type="evidence" value="ECO:0007669"/>
    <property type="project" value="TreeGrafter"/>
</dbReference>
<accession>A0A2T7NDM7</accession>
<reference evidence="4 5" key="1">
    <citation type="submission" date="2018-04" db="EMBL/GenBank/DDBJ databases">
        <title>The genome of golden apple snail Pomacea canaliculata provides insight into stress tolerance and invasive adaptation.</title>
        <authorList>
            <person name="Liu C."/>
            <person name="Liu B."/>
            <person name="Ren Y."/>
            <person name="Zhang Y."/>
            <person name="Wang H."/>
            <person name="Li S."/>
            <person name="Jiang F."/>
            <person name="Yin L."/>
            <person name="Zhang G."/>
            <person name="Qian W."/>
            <person name="Fan W."/>
        </authorList>
    </citation>
    <scope>NUCLEOTIDE SEQUENCE [LARGE SCALE GENOMIC DNA]</scope>
    <source>
        <strain evidence="4">SZHN2017</strain>
        <tissue evidence="4">Muscle</tissue>
    </source>
</reference>
<dbReference type="GO" id="GO:0005737">
    <property type="term" value="C:cytoplasm"/>
    <property type="evidence" value="ECO:0007669"/>
    <property type="project" value="TreeGrafter"/>
</dbReference>
<dbReference type="InterPro" id="IPR011021">
    <property type="entry name" value="Arrestin-like_N"/>
</dbReference>
<dbReference type="EMBL" id="PZQS01000013">
    <property type="protein sequence ID" value="PVD19276.1"/>
    <property type="molecule type" value="Genomic_DNA"/>
</dbReference>
<gene>
    <name evidence="4" type="ORF">C0Q70_19762</name>
</gene>
<comment type="similarity">
    <text evidence="1">Belongs to the arrestin family.</text>
</comment>
<feature type="domain" description="Arrestin C-terminal-like" evidence="3">
    <location>
        <begin position="1001"/>
        <end position="1158"/>
    </location>
</feature>
<dbReference type="InterPro" id="IPR011022">
    <property type="entry name" value="Arrestin_C-like"/>
</dbReference>
<evidence type="ECO:0000313" key="5">
    <source>
        <dbReference type="Proteomes" id="UP000245119"/>
    </source>
</evidence>
<dbReference type="SUPFAM" id="SSF81296">
    <property type="entry name" value="E set domains"/>
    <property type="match status" value="6"/>
</dbReference>
<sequence>MGKLNIFEITLSNFQGVFYAGQNVQGHCTVELNEKMSMRGIRLKFEGKAYVHWTEEYSTGTGDDRKTEIRHYRASEKYFEQEVLLFGIWPKQGSDKIKLAAGRTTFPFCFGLPPNLPSSFEGAHGYVRYFVKAIIDKPWKFDYTFKRPFTVIGILDLNADANAVMPAEGVNQKTLCCLCCASGPITAAFHLERRGYVPGEAIKLLADIRNNSNRKMEKSYIDLRMITTFHATTKTRTNVKEIGRIVEGPIEEGQSFSWEGKVFVLPPLPPSYLAGCKIIDIRYILQLNVDPCGPSLDLEVPLEIIIGTIPLRQAVELCPPCAPQPFQPPVGFPVTVGGIGGVGATPSVPLQPEMPYLPPSNIPNLPPPSYNECFFGKVNVKDEDDDEHTRGALDFAPMYTYYNWGYPPTTMNGKMGKLNIFEITLNSFQGVYYAGQNVQGHCTVELNEEMAMRGIRLKFEGKAYVHWTEQHSSGSGKNRTTRTVHYSATEKYFEQEVLLFGIWPGQGSDTFKLAAGRTTYPFCFVLPPNLPSSFEGAHGYVRYSVKGIIDKPWRFDHTTKRPFTIISVFDLNADANAVMPVESVNQKTLCCLCCASGPITASFHLERRGYVPGEAIKLYADIRNNSNRKMDKSYVDLRMITTFHATTKSRMSVKEVGRVVEGPIEEGHSFSWEGQIFVLPPLPPSYLPGCRIIDIKYILQLNVDPSGPSLDLEVPLEILIGTIPLRQVVAQYPPRAPQPTVGFPLPTGATPSAPFEPMMPYSPPSSIPNLPPPSYNECVFGKVNVKEEDDNEHTRGALDFAPVYTYYDWGYQPTTMNGNKMGKLNIFEISFSNIQGVYYAGQNVLGHCTVELNEEMAMRGIRLKFQGQADVYWTETETRGTGDDQQTVTESYSAKEKYFEQEVLLFGIWPAQGRDTVKLSAGRTVFPFCFVLPPNLPSSFEGSDGHVRYSVKGIIDKPWKFDHTTKRPFSIISILDLNADPSAMMPVDGYNQKTICCLCFASGPITASFHLERRGYVPGEVIRLFADIRNNSSRKIDKSYIELKMVTVYHATTKSKTTAKEIGRIVEGPILEGQSFSWEGQEFVLPPLPPSHLAGCKIIDIKSMKSFMRRTGVKLTVGKNPNTMHLLYSALVKLNVDPSGPALDLEVPLEIIIGTIPLRQVVQQFPPRAPSPLQPLSGFHQPTSGQYAGASSQPLDPSAPWEPVMPSNIPNMPPPSYSECVLGKVNVKDEGDSQYTRGVLEFAPVYTYYDWGHQPTTMSGK</sequence>
<protein>
    <recommendedName>
        <fullName evidence="3">Arrestin C-terminal-like domain-containing protein</fullName>
    </recommendedName>
</protein>
<evidence type="ECO:0000259" key="3">
    <source>
        <dbReference type="SMART" id="SM01017"/>
    </source>
</evidence>
<evidence type="ECO:0000256" key="2">
    <source>
        <dbReference type="SAM" id="MobiDB-lite"/>
    </source>
</evidence>
<dbReference type="AlphaFoldDB" id="A0A2T7NDM7"/>
<feature type="region of interest" description="Disordered" evidence="2">
    <location>
        <begin position="1170"/>
        <end position="1206"/>
    </location>
</feature>
<dbReference type="PANTHER" id="PTHR11188:SF176">
    <property type="entry name" value="ARRESTIN DOMAIN-CONTAINING PROTEIN 1"/>
    <property type="match status" value="1"/>
</dbReference>
<proteinExistence type="inferred from homology"/>
<evidence type="ECO:0000256" key="1">
    <source>
        <dbReference type="ARBA" id="ARBA00005298"/>
    </source>
</evidence>
<feature type="domain" description="Arrestin C-terminal-like" evidence="3">
    <location>
        <begin position="181"/>
        <end position="311"/>
    </location>
</feature>
<feature type="domain" description="Arrestin C-terminal-like" evidence="3">
    <location>
        <begin position="595"/>
        <end position="725"/>
    </location>
</feature>
<dbReference type="STRING" id="400727.A0A2T7NDM7"/>
<dbReference type="Pfam" id="PF02752">
    <property type="entry name" value="Arrestin_C"/>
    <property type="match status" value="3"/>
</dbReference>
<dbReference type="Proteomes" id="UP000245119">
    <property type="component" value="Linkage Group LG13"/>
</dbReference>
<dbReference type="InterPro" id="IPR014752">
    <property type="entry name" value="Arrestin-like_C"/>
</dbReference>
<dbReference type="OrthoDB" id="2333384at2759"/>
<dbReference type="PANTHER" id="PTHR11188">
    <property type="entry name" value="ARRESTIN DOMAIN CONTAINING PROTEIN"/>
    <property type="match status" value="1"/>
</dbReference>
<dbReference type="SMART" id="SM01017">
    <property type="entry name" value="Arrestin_C"/>
    <property type="match status" value="3"/>
</dbReference>
<feature type="compositionally biased region" description="Polar residues" evidence="2">
    <location>
        <begin position="1180"/>
        <end position="1195"/>
    </location>
</feature>
<dbReference type="InterPro" id="IPR050357">
    <property type="entry name" value="Arrestin_domain-protein"/>
</dbReference>
<organism evidence="4 5">
    <name type="scientific">Pomacea canaliculata</name>
    <name type="common">Golden apple snail</name>
    <dbReference type="NCBI Taxonomy" id="400727"/>
    <lineage>
        <taxon>Eukaryota</taxon>
        <taxon>Metazoa</taxon>
        <taxon>Spiralia</taxon>
        <taxon>Lophotrochozoa</taxon>
        <taxon>Mollusca</taxon>
        <taxon>Gastropoda</taxon>
        <taxon>Caenogastropoda</taxon>
        <taxon>Architaenioglossa</taxon>
        <taxon>Ampullarioidea</taxon>
        <taxon>Ampullariidae</taxon>
        <taxon>Pomacea</taxon>
    </lineage>
</organism>
<name>A0A2T7NDM7_POMCA</name>
<dbReference type="InterPro" id="IPR014756">
    <property type="entry name" value="Ig_E-set"/>
</dbReference>
<evidence type="ECO:0000313" key="4">
    <source>
        <dbReference type="EMBL" id="PVD19276.1"/>
    </source>
</evidence>
<dbReference type="Gene3D" id="2.60.40.640">
    <property type="match status" value="6"/>
</dbReference>
<comment type="caution">
    <text evidence="4">The sequence shown here is derived from an EMBL/GenBank/DDBJ whole genome shotgun (WGS) entry which is preliminary data.</text>
</comment>
<dbReference type="Pfam" id="PF00339">
    <property type="entry name" value="Arrestin_N"/>
    <property type="match status" value="3"/>
</dbReference>
<keyword evidence="5" id="KW-1185">Reference proteome</keyword>